<dbReference type="Ensembl" id="ENSCMIT00000044801.1">
    <property type="protein sequence ID" value="ENSCMIP00000044167.1"/>
    <property type="gene ID" value="ENSCMIG00000018298.1"/>
</dbReference>
<keyword evidence="2" id="KW-1185">Reference proteome</keyword>
<dbReference type="AlphaFoldDB" id="A0A4W3JNC2"/>
<dbReference type="GeneTree" id="ENSGT00390000000631"/>
<reference evidence="1" key="4">
    <citation type="submission" date="2025-08" db="UniProtKB">
        <authorList>
            <consortium name="Ensembl"/>
        </authorList>
    </citation>
    <scope>IDENTIFICATION</scope>
</reference>
<dbReference type="OrthoDB" id="9433753at2759"/>
<evidence type="ECO:0000313" key="1">
    <source>
        <dbReference type="Ensembl" id="ENSCMIP00000044167.1"/>
    </source>
</evidence>
<reference evidence="2" key="3">
    <citation type="journal article" date="2014" name="Nature">
        <title>Elephant shark genome provides unique insights into gnathostome evolution.</title>
        <authorList>
            <consortium name="International Elephant Shark Genome Sequencing Consortium"/>
            <person name="Venkatesh B."/>
            <person name="Lee A.P."/>
            <person name="Ravi V."/>
            <person name="Maurya A.K."/>
            <person name="Lian M.M."/>
            <person name="Swann J.B."/>
            <person name="Ohta Y."/>
            <person name="Flajnik M.F."/>
            <person name="Sutoh Y."/>
            <person name="Kasahara M."/>
            <person name="Hoon S."/>
            <person name="Gangu V."/>
            <person name="Roy S.W."/>
            <person name="Irimia M."/>
            <person name="Korzh V."/>
            <person name="Kondrychyn I."/>
            <person name="Lim Z.W."/>
            <person name="Tay B.H."/>
            <person name="Tohari S."/>
            <person name="Kong K.W."/>
            <person name="Ho S."/>
            <person name="Lorente-Galdos B."/>
            <person name="Quilez J."/>
            <person name="Marques-Bonet T."/>
            <person name="Raney B.J."/>
            <person name="Ingham P.W."/>
            <person name="Tay A."/>
            <person name="Hillier L.W."/>
            <person name="Minx P."/>
            <person name="Boehm T."/>
            <person name="Wilson R.K."/>
            <person name="Brenner S."/>
            <person name="Warren W.C."/>
        </authorList>
    </citation>
    <scope>NUCLEOTIDE SEQUENCE [LARGE SCALE GENOMIC DNA]</scope>
</reference>
<dbReference type="KEGG" id="cmk:103176790"/>
<dbReference type="OMA" id="QPPHWTG"/>
<sequence length="182" mass="20612">MTAYQLWDPWIPFDESFHWVSYSTNSLKKLDEAERIQMPSPSDQEVALYLQDGIVAEDWDLLDLLVEPEQVVVTEDPCYTFQCEIMNETAVVLHKPQPVKLSSVDSVFGRAITTRAPKLSGIFTVSEGSAFTEIVCDRPPAPALGGLYKINIVVMIYRQLMRAVTLIYTAYQKCSYVLQHSV</sequence>
<accession>A0A4W3JNC2</accession>
<gene>
    <name evidence="1" type="primary">LOC103176790</name>
</gene>
<dbReference type="RefSeq" id="XP_007888744.1">
    <property type="nucleotide sequence ID" value="XM_007890553.1"/>
</dbReference>
<proteinExistence type="predicted"/>
<dbReference type="InterPro" id="IPR027966">
    <property type="entry name" value="FANCD2OS"/>
</dbReference>
<evidence type="ECO:0000313" key="2">
    <source>
        <dbReference type="Proteomes" id="UP000314986"/>
    </source>
</evidence>
<dbReference type="InParanoid" id="A0A4W3JNC2"/>
<dbReference type="GeneID" id="103176790"/>
<dbReference type="PANTHER" id="PTHR31036">
    <property type="entry name" value="FANCD2 OPPOSITE STRAND PROTEIN"/>
    <property type="match status" value="1"/>
</dbReference>
<organism evidence="1 2">
    <name type="scientific">Callorhinchus milii</name>
    <name type="common">Ghost shark</name>
    <dbReference type="NCBI Taxonomy" id="7868"/>
    <lineage>
        <taxon>Eukaryota</taxon>
        <taxon>Metazoa</taxon>
        <taxon>Chordata</taxon>
        <taxon>Craniata</taxon>
        <taxon>Vertebrata</taxon>
        <taxon>Chondrichthyes</taxon>
        <taxon>Holocephali</taxon>
        <taxon>Chimaeriformes</taxon>
        <taxon>Callorhinchidae</taxon>
        <taxon>Callorhinchus</taxon>
    </lineage>
</organism>
<dbReference type="Pfam" id="PF15124">
    <property type="entry name" value="FANCD2OS"/>
    <property type="match status" value="1"/>
</dbReference>
<reference evidence="2" key="1">
    <citation type="journal article" date="2006" name="Science">
        <title>Ancient noncoding elements conserved in the human genome.</title>
        <authorList>
            <person name="Venkatesh B."/>
            <person name="Kirkness E.F."/>
            <person name="Loh Y.H."/>
            <person name="Halpern A.L."/>
            <person name="Lee A.P."/>
            <person name="Johnson J."/>
            <person name="Dandona N."/>
            <person name="Viswanathan L.D."/>
            <person name="Tay A."/>
            <person name="Venter J.C."/>
            <person name="Strausberg R.L."/>
            <person name="Brenner S."/>
        </authorList>
    </citation>
    <scope>NUCLEOTIDE SEQUENCE [LARGE SCALE GENOMIC DNA]</scope>
</reference>
<reference evidence="2" key="2">
    <citation type="journal article" date="2007" name="PLoS Biol.">
        <title>Survey sequencing and comparative analysis of the elephant shark (Callorhinchus milii) genome.</title>
        <authorList>
            <person name="Venkatesh B."/>
            <person name="Kirkness E.F."/>
            <person name="Loh Y.H."/>
            <person name="Halpern A.L."/>
            <person name="Lee A.P."/>
            <person name="Johnson J."/>
            <person name="Dandona N."/>
            <person name="Viswanathan L.D."/>
            <person name="Tay A."/>
            <person name="Venter J.C."/>
            <person name="Strausberg R.L."/>
            <person name="Brenner S."/>
        </authorList>
    </citation>
    <scope>NUCLEOTIDE SEQUENCE [LARGE SCALE GENOMIC DNA]</scope>
</reference>
<reference evidence="1" key="5">
    <citation type="submission" date="2025-09" db="UniProtKB">
        <authorList>
            <consortium name="Ensembl"/>
        </authorList>
    </citation>
    <scope>IDENTIFICATION</scope>
</reference>
<name>A0A4W3JNC2_CALMI</name>
<protein>
    <submittedName>
        <fullName evidence="1">FANCD2 opposite strand</fullName>
    </submittedName>
</protein>
<dbReference type="PANTHER" id="PTHR31036:SF0">
    <property type="entry name" value="FANCD2 OPPOSITE STRAND PROTEIN"/>
    <property type="match status" value="1"/>
</dbReference>
<dbReference type="Proteomes" id="UP000314986">
    <property type="component" value="Unassembled WGS sequence"/>
</dbReference>